<feature type="domain" description="CARDB" evidence="2">
    <location>
        <begin position="1541"/>
        <end position="1665"/>
    </location>
</feature>
<feature type="chain" id="PRO_5046602022" description="CARDB domain-containing protein" evidence="1">
    <location>
        <begin position="22"/>
        <end position="1808"/>
    </location>
</feature>
<keyword evidence="1" id="KW-0732">Signal</keyword>
<evidence type="ECO:0000313" key="4">
    <source>
        <dbReference type="Proteomes" id="UP000662747"/>
    </source>
</evidence>
<accession>A0ABX7NLH7</accession>
<evidence type="ECO:0000259" key="2">
    <source>
        <dbReference type="Pfam" id="PF07705"/>
    </source>
</evidence>
<dbReference type="PROSITE" id="PS51257">
    <property type="entry name" value="PROKAR_LIPOPROTEIN"/>
    <property type="match status" value="1"/>
</dbReference>
<feature type="domain" description="CARDB" evidence="2">
    <location>
        <begin position="863"/>
        <end position="989"/>
    </location>
</feature>
<feature type="domain" description="CARDB" evidence="2">
    <location>
        <begin position="47"/>
        <end position="171"/>
    </location>
</feature>
<feature type="domain" description="CARDB" evidence="2">
    <location>
        <begin position="1677"/>
        <end position="1799"/>
    </location>
</feature>
<feature type="domain" description="CARDB" evidence="2">
    <location>
        <begin position="1403"/>
        <end position="1530"/>
    </location>
</feature>
<dbReference type="EMBL" id="CP071090">
    <property type="protein sequence ID" value="QSQ19709.1"/>
    <property type="molecule type" value="Genomic_DNA"/>
</dbReference>
<feature type="domain" description="CARDB" evidence="2">
    <location>
        <begin position="726"/>
        <end position="852"/>
    </location>
</feature>
<feature type="domain" description="CARDB" evidence="2">
    <location>
        <begin position="1269"/>
        <end position="1392"/>
    </location>
</feature>
<feature type="domain" description="CARDB" evidence="2">
    <location>
        <begin position="1133"/>
        <end position="1258"/>
    </location>
</feature>
<protein>
    <recommendedName>
        <fullName evidence="2">CARDB domain-containing protein</fullName>
    </recommendedName>
</protein>
<dbReference type="RefSeq" id="WP_206721292.1">
    <property type="nucleotide sequence ID" value="NZ_CP071090.1"/>
</dbReference>
<evidence type="ECO:0000313" key="3">
    <source>
        <dbReference type="EMBL" id="QSQ19709.1"/>
    </source>
</evidence>
<dbReference type="Gene3D" id="2.60.40.10">
    <property type="entry name" value="Immunoglobulins"/>
    <property type="match status" value="13"/>
</dbReference>
<proteinExistence type="predicted"/>
<sequence>MKRLMPVTRATSLWLAMGWLAGCGGASPPTQEPAPGTQSSALEQYGPDLVVTEVQAPPSLRSGQSFTATVKVCNRGTEPATNYYSWPSLELYLSMDDSLSMPGPGTPPPTDQRMVGSIQVPPLDPGQCTLQTVPSYASLPQDAQGDGAFYLGAIVDVYQALNEADETNNAFVAGKVGVGYRSDLVVTDISVPASVRPGNAFTARVRVCNQGTESSSYSSQPTLELYLSLDDVLSAPGSTPGTPPPTDQRMVGSISLPTLYAGQCVTRDVNANAWLPPDAQGDGAFYLGAIVDAYQSEQELREDNNTFVSGLIGVGYRSDLIVTEVKGPVSVHHGDAFTATVKVCNQGTESTSGNNAWVELYLSMDDSIVLEQPGPGTPPLTDQRKVGSVDVPWLAAGQCATRTVNASAWLPPDAQGDGAYYLGAIVDAFQSEQELREDNNTRVAGKVGVGSRSDLVVTEVSGPTSVRSSEPFVAKVKVCNQGTESTSGWNNAQVELYLSMDTELTAPQMSGPYTPPPSDQRSIGTVSVPSLNAGQCVTRDVNAYAGLPPAAMPDGAFYLGAIVDAYQSEPELREDNNITVGGLIGVGYRSDLVVTRISAPTSVNSGNSFNATVRVCNQGTEATNGWYGSQVELYLSTDTELTAPQMSGPGMPPSDQRLIGSVSVPSLQAGQCADRTVNAVAYPPPDSQPDGAFYLGAIVDPNQSEQELREDNNTLISGLIGVGYRADLVVTAVSGPASVGNGNSFTASVTVCNQGTVPTSGWYGTRVELYLSMDRELTVPTAMGPGMPVPTDQRMIGTVDLPTLSQGQCATRTVNAYGGLPPDAMGEGAFYLAAVVDPQQSELELREDNNVFIGGLIGVGYRSDLVVTQVSGPTSVRSGEPFTATVKVCNQGTQPTSGWYGSQVELYLSMDTELTLPQTSGPYMPMPGDQRFVGSQSIPSLAAGQCASVSVNAYAGTPPDAMGEGAFYLAAVADPYQQEPELREDNNVTVGSLVGVGYRSDLVVTRISAPANVRSGEPFTASVKVCNQGTESTQGWSSTRVELYLSTDTELSFASPSAPYPSDQRMIGSLDLPSLGAGQCVTRDVNANAWLPPDAINEGPIYLGAIVDPSRNEQELREDNNVYVSGIIGVGSRPDLVVTSIIAPVSVRPGDPFTAKVKVCNQGTEATYGSWTYLELYLSMDTTLTAPPMSGPAAPPTDQRMIGAVDLPTLSAGQCVTRDVNAYAGLPPEAMGVGPAYLGAIVDTNQSVLELREDNNTFISGLIGVGDGPDLVVTEVKGPTSVRPGDNFTVTAKVCNQGTAPLGYGMWPQLEVYLSTDDTLSFPQSGNPYPTDQRMVGMDSLPPLQPGECSTRTLTGYASLPPDAQWDSALYLGAIVDVYVSVQELREDNNVLVGGLIGVGSRSDLVVTEVSGPASVRPGDSFTASVKVCNQGTESTSSPSQSRLDLYLTANESVVVPTPGGPYPQYPTEGQQLIGGVDLAPLGAGQCVTLSVPAYGSLPPGAPNVTAYHLAAVVDAYRSEQELREDNNVLVGGLIGVGNAADLVVTEVSGPPSVQRDQPFTASVKVCNQGTEPSNGFSNARLEVYLSTTSTLTMMGPGMPPYPPSNQRMVGSVDVQPLMAGQCQTLSVQASANTPPDAVMDGALYLGAIIDAARYVSELREDNNLTVGGLMGVGNLPDLVVTEVSGPSSLRNNDSFTASVKVCNQGTTPAGNPYGSEVALFISTDTTLSPMGPGPMPMDQSMVAVTQLNPLAPGQCATVSIPASAYLPPAAQGPGNYYLGAYVNQHRNEPELREDNNARADFVFAATW</sequence>
<feature type="domain" description="CARDB" evidence="2">
    <location>
        <begin position="318"/>
        <end position="442"/>
    </location>
</feature>
<organism evidence="3 4">
    <name type="scientific">Pyxidicoccus parkwayensis</name>
    <dbReference type="NCBI Taxonomy" id="2813578"/>
    <lineage>
        <taxon>Bacteria</taxon>
        <taxon>Pseudomonadati</taxon>
        <taxon>Myxococcota</taxon>
        <taxon>Myxococcia</taxon>
        <taxon>Myxococcales</taxon>
        <taxon>Cystobacterineae</taxon>
        <taxon>Myxococcaceae</taxon>
        <taxon>Pyxidicoccus</taxon>
    </lineage>
</organism>
<keyword evidence="4" id="KW-1185">Reference proteome</keyword>
<gene>
    <name evidence="3" type="ORF">JY651_31015</name>
</gene>
<feature type="domain" description="CARDB" evidence="2">
    <location>
        <begin position="182"/>
        <end position="307"/>
    </location>
</feature>
<evidence type="ECO:0000256" key="1">
    <source>
        <dbReference type="SAM" id="SignalP"/>
    </source>
</evidence>
<dbReference type="Pfam" id="PF07705">
    <property type="entry name" value="CARDB"/>
    <property type="match status" value="12"/>
</dbReference>
<reference evidence="3 4" key="1">
    <citation type="submission" date="2021-02" db="EMBL/GenBank/DDBJ databases">
        <title>De Novo genome assembly of isolated myxobacteria.</title>
        <authorList>
            <person name="Stevens D.C."/>
        </authorList>
    </citation>
    <scope>NUCLEOTIDE SEQUENCE [LARGE SCALE GENOMIC DNA]</scope>
    <source>
        <strain evidence="4">SCPEA02</strain>
    </source>
</reference>
<dbReference type="InterPro" id="IPR013783">
    <property type="entry name" value="Ig-like_fold"/>
</dbReference>
<name>A0ABX7NLH7_9BACT</name>
<dbReference type="InterPro" id="IPR011635">
    <property type="entry name" value="CARDB"/>
</dbReference>
<feature type="signal peptide" evidence="1">
    <location>
        <begin position="1"/>
        <end position="21"/>
    </location>
</feature>
<dbReference type="Proteomes" id="UP000662747">
    <property type="component" value="Chromosome"/>
</dbReference>
<feature type="domain" description="CARDB" evidence="2">
    <location>
        <begin position="1000"/>
        <end position="1123"/>
    </location>
</feature>
<feature type="domain" description="CARDB" evidence="2">
    <location>
        <begin position="590"/>
        <end position="715"/>
    </location>
</feature>